<evidence type="ECO:0000256" key="11">
    <source>
        <dbReference type="ARBA" id="ARBA00057735"/>
    </source>
</evidence>
<comment type="caution">
    <text evidence="12">Lacks conserved residue(s) required for the propagation of feature annotation.</text>
</comment>
<keyword evidence="15" id="KW-1185">Reference proteome</keyword>
<proteinExistence type="inferred from homology"/>
<dbReference type="HAMAP" id="MF_00165">
    <property type="entry name" value="Thymidylate_kinase"/>
    <property type="match status" value="1"/>
</dbReference>
<keyword evidence="4 12" id="KW-0808">Transferase</keyword>
<dbReference type="GO" id="GO:0006233">
    <property type="term" value="P:dTDP biosynthetic process"/>
    <property type="evidence" value="ECO:0007669"/>
    <property type="project" value="InterPro"/>
</dbReference>
<comment type="catalytic activity">
    <reaction evidence="10 12">
        <text>dTMP + ATP = dTDP + ADP</text>
        <dbReference type="Rhea" id="RHEA:13517"/>
        <dbReference type="ChEBI" id="CHEBI:30616"/>
        <dbReference type="ChEBI" id="CHEBI:58369"/>
        <dbReference type="ChEBI" id="CHEBI:63528"/>
        <dbReference type="ChEBI" id="CHEBI:456216"/>
        <dbReference type="EC" id="2.7.4.9"/>
    </reaction>
</comment>
<organism evidence="14 15">
    <name type="scientific">Litorivicinus lipolyticus</name>
    <dbReference type="NCBI Taxonomy" id="418701"/>
    <lineage>
        <taxon>Bacteria</taxon>
        <taxon>Pseudomonadati</taxon>
        <taxon>Pseudomonadota</taxon>
        <taxon>Gammaproteobacteria</taxon>
        <taxon>Oceanospirillales</taxon>
        <taxon>Litorivicinaceae</taxon>
        <taxon>Litorivicinus</taxon>
    </lineage>
</organism>
<keyword evidence="5 12" id="KW-0545">Nucleotide biosynthesis</keyword>
<dbReference type="EC" id="2.7.4.9" evidence="2 12"/>
<evidence type="ECO:0000256" key="1">
    <source>
        <dbReference type="ARBA" id="ARBA00009776"/>
    </source>
</evidence>
<gene>
    <name evidence="12" type="primary">tmk</name>
    <name evidence="14" type="ORF">GH975_04345</name>
</gene>
<dbReference type="GO" id="GO:0005524">
    <property type="term" value="F:ATP binding"/>
    <property type="evidence" value="ECO:0007669"/>
    <property type="project" value="UniProtKB-UniRule"/>
</dbReference>
<keyword evidence="7 12" id="KW-0418">Kinase</keyword>
<dbReference type="AlphaFoldDB" id="A0A5Q2QFR1"/>
<evidence type="ECO:0000259" key="13">
    <source>
        <dbReference type="Pfam" id="PF02223"/>
    </source>
</evidence>
<protein>
    <recommendedName>
        <fullName evidence="3 12">Thymidylate kinase</fullName>
        <ecNumber evidence="2 12">2.7.4.9</ecNumber>
    </recommendedName>
    <alternativeName>
        <fullName evidence="9 12">dTMP kinase</fullName>
    </alternativeName>
</protein>
<evidence type="ECO:0000256" key="6">
    <source>
        <dbReference type="ARBA" id="ARBA00022741"/>
    </source>
</evidence>
<dbReference type="PANTHER" id="PTHR10344:SF4">
    <property type="entry name" value="UMP-CMP KINASE 2, MITOCHONDRIAL"/>
    <property type="match status" value="1"/>
</dbReference>
<dbReference type="FunFam" id="3.40.50.300:FF:000225">
    <property type="entry name" value="Thymidylate kinase"/>
    <property type="match status" value="1"/>
</dbReference>
<dbReference type="GO" id="GO:0006235">
    <property type="term" value="P:dTTP biosynthetic process"/>
    <property type="evidence" value="ECO:0007669"/>
    <property type="project" value="UniProtKB-UniRule"/>
</dbReference>
<reference evidence="14 15" key="1">
    <citation type="submission" date="2019-11" db="EMBL/GenBank/DDBJ databases">
        <authorList>
            <person name="Khan S.A."/>
            <person name="Jeon C.O."/>
            <person name="Chun B.H."/>
        </authorList>
    </citation>
    <scope>NUCLEOTIDE SEQUENCE [LARGE SCALE GENOMIC DNA]</scope>
    <source>
        <strain evidence="14 15">IMCC 1097</strain>
    </source>
</reference>
<evidence type="ECO:0000256" key="3">
    <source>
        <dbReference type="ARBA" id="ARBA00017144"/>
    </source>
</evidence>
<accession>A0A5Q2QFR1</accession>
<dbReference type="PANTHER" id="PTHR10344">
    <property type="entry name" value="THYMIDYLATE KINASE"/>
    <property type="match status" value="1"/>
</dbReference>
<name>A0A5Q2QFR1_9GAMM</name>
<dbReference type="GO" id="GO:0006227">
    <property type="term" value="P:dUDP biosynthetic process"/>
    <property type="evidence" value="ECO:0007669"/>
    <property type="project" value="TreeGrafter"/>
</dbReference>
<sequence>MSQFFVLEGVEGAGKGTVLSGLIQRFSARGTDLVVSREPGGTPMAEEIRDVLLAKRNEVVAPDTELLLMFASRAQHLSERIKPALAAGQTVLLDRFTDASYAYQGVGRGLGADKVEQLERWVQGDLRPDCVLILDLDPQVGLARIQANARATDRLDGETLEFYQRVRQGYQARAASAPDCYRVINADDSPERVLDAAWTALGEFIE</sequence>
<dbReference type="SUPFAM" id="SSF52540">
    <property type="entry name" value="P-loop containing nucleoside triphosphate hydrolases"/>
    <property type="match status" value="1"/>
</dbReference>
<dbReference type="Gene3D" id="3.40.50.300">
    <property type="entry name" value="P-loop containing nucleotide triphosphate hydrolases"/>
    <property type="match status" value="1"/>
</dbReference>
<dbReference type="GO" id="GO:0005829">
    <property type="term" value="C:cytosol"/>
    <property type="evidence" value="ECO:0007669"/>
    <property type="project" value="TreeGrafter"/>
</dbReference>
<evidence type="ECO:0000256" key="8">
    <source>
        <dbReference type="ARBA" id="ARBA00022840"/>
    </source>
</evidence>
<keyword evidence="8 12" id="KW-0067">ATP-binding</keyword>
<evidence type="ECO:0000256" key="2">
    <source>
        <dbReference type="ARBA" id="ARBA00012980"/>
    </source>
</evidence>
<evidence type="ECO:0000256" key="5">
    <source>
        <dbReference type="ARBA" id="ARBA00022727"/>
    </source>
</evidence>
<dbReference type="GO" id="GO:0004798">
    <property type="term" value="F:dTMP kinase activity"/>
    <property type="evidence" value="ECO:0007669"/>
    <property type="project" value="UniProtKB-UniRule"/>
</dbReference>
<dbReference type="RefSeq" id="WP_153713349.1">
    <property type="nucleotide sequence ID" value="NZ_CP045871.1"/>
</dbReference>
<keyword evidence="6 12" id="KW-0547">Nucleotide-binding</keyword>
<dbReference type="NCBIfam" id="TIGR00041">
    <property type="entry name" value="DTMP_kinase"/>
    <property type="match status" value="1"/>
</dbReference>
<evidence type="ECO:0000313" key="14">
    <source>
        <dbReference type="EMBL" id="QGG79845.1"/>
    </source>
</evidence>
<comment type="similarity">
    <text evidence="1 12">Belongs to the thymidylate kinase family.</text>
</comment>
<dbReference type="OrthoDB" id="9774907at2"/>
<dbReference type="Proteomes" id="UP000388235">
    <property type="component" value="Chromosome"/>
</dbReference>
<dbReference type="EMBL" id="CP045871">
    <property type="protein sequence ID" value="QGG79845.1"/>
    <property type="molecule type" value="Genomic_DNA"/>
</dbReference>
<evidence type="ECO:0000256" key="12">
    <source>
        <dbReference type="HAMAP-Rule" id="MF_00165"/>
    </source>
</evidence>
<dbReference type="Pfam" id="PF02223">
    <property type="entry name" value="Thymidylate_kin"/>
    <property type="match status" value="1"/>
</dbReference>
<dbReference type="CDD" id="cd01672">
    <property type="entry name" value="TMPK"/>
    <property type="match status" value="1"/>
</dbReference>
<dbReference type="InterPro" id="IPR039430">
    <property type="entry name" value="Thymidylate_kin-like_dom"/>
</dbReference>
<dbReference type="InterPro" id="IPR018094">
    <property type="entry name" value="Thymidylate_kinase"/>
</dbReference>
<comment type="function">
    <text evidence="11 12">Phosphorylation of dTMP to form dTDP in both de novo and salvage pathways of dTTP synthesis.</text>
</comment>
<evidence type="ECO:0000256" key="10">
    <source>
        <dbReference type="ARBA" id="ARBA00048743"/>
    </source>
</evidence>
<evidence type="ECO:0000256" key="9">
    <source>
        <dbReference type="ARBA" id="ARBA00029962"/>
    </source>
</evidence>
<dbReference type="InterPro" id="IPR027417">
    <property type="entry name" value="P-loop_NTPase"/>
</dbReference>
<dbReference type="KEGG" id="llp:GH975_04345"/>
<evidence type="ECO:0000313" key="15">
    <source>
        <dbReference type="Proteomes" id="UP000388235"/>
    </source>
</evidence>
<evidence type="ECO:0000256" key="7">
    <source>
        <dbReference type="ARBA" id="ARBA00022777"/>
    </source>
</evidence>
<feature type="domain" description="Thymidylate kinase-like" evidence="13">
    <location>
        <begin position="7"/>
        <end position="194"/>
    </location>
</feature>
<evidence type="ECO:0000256" key="4">
    <source>
        <dbReference type="ARBA" id="ARBA00022679"/>
    </source>
</evidence>